<feature type="transmembrane region" description="Helical" evidence="13">
    <location>
        <begin position="13"/>
        <end position="35"/>
    </location>
</feature>
<evidence type="ECO:0000256" key="10">
    <source>
        <dbReference type="ARBA" id="ARBA00023209"/>
    </source>
</evidence>
<evidence type="ECO:0000256" key="6">
    <source>
        <dbReference type="ARBA" id="ARBA00022737"/>
    </source>
</evidence>
<dbReference type="Gene3D" id="3.30.870.10">
    <property type="entry name" value="Endonuclease Chain A"/>
    <property type="match status" value="3"/>
</dbReference>
<reference evidence="15" key="1">
    <citation type="journal article" date="2021" name="PeerJ">
        <title>Extensive microbial diversity within the chicken gut microbiome revealed by metagenomics and culture.</title>
        <authorList>
            <person name="Gilroy R."/>
            <person name="Ravi A."/>
            <person name="Getino M."/>
            <person name="Pursley I."/>
            <person name="Horton D.L."/>
            <person name="Alikhan N.F."/>
            <person name="Baker D."/>
            <person name="Gharbi K."/>
            <person name="Hall N."/>
            <person name="Watson M."/>
            <person name="Adriaenssens E.M."/>
            <person name="Foster-Nyarko E."/>
            <person name="Jarju S."/>
            <person name="Secka A."/>
            <person name="Antonio M."/>
            <person name="Oren A."/>
            <person name="Chaudhuri R.R."/>
            <person name="La Ragione R."/>
            <person name="Hildebrand F."/>
            <person name="Pallen M.J."/>
        </authorList>
    </citation>
    <scope>NUCLEOTIDE SEQUENCE</scope>
    <source>
        <strain evidence="15">742</strain>
    </source>
</reference>
<dbReference type="CDD" id="cd09160">
    <property type="entry name" value="PLDc_SMU_988_like_2"/>
    <property type="match status" value="1"/>
</dbReference>
<keyword evidence="8" id="KW-0443">Lipid metabolism</keyword>
<keyword evidence="6" id="KW-0677">Repeat</keyword>
<evidence type="ECO:0000313" key="16">
    <source>
        <dbReference type="Proteomes" id="UP000824178"/>
    </source>
</evidence>
<dbReference type="GO" id="GO:0008808">
    <property type="term" value="F:cardiolipin synthase activity"/>
    <property type="evidence" value="ECO:0007669"/>
    <property type="project" value="UniProtKB-UniRule"/>
</dbReference>
<evidence type="ECO:0000313" key="15">
    <source>
        <dbReference type="EMBL" id="MBU3820393.1"/>
    </source>
</evidence>
<organism evidence="15 16">
    <name type="scientific">Candidatus Faecalibacterium intestinavium</name>
    <dbReference type="NCBI Taxonomy" id="2838580"/>
    <lineage>
        <taxon>Bacteria</taxon>
        <taxon>Bacillati</taxon>
        <taxon>Bacillota</taxon>
        <taxon>Clostridia</taxon>
        <taxon>Eubacteriales</taxon>
        <taxon>Oscillospiraceae</taxon>
        <taxon>Faecalibacterium</taxon>
    </lineage>
</organism>
<evidence type="ECO:0000256" key="9">
    <source>
        <dbReference type="ARBA" id="ARBA00023136"/>
    </source>
</evidence>
<feature type="transmembrane region" description="Helical" evidence="13">
    <location>
        <begin position="73"/>
        <end position="91"/>
    </location>
</feature>
<keyword evidence="10" id="KW-0594">Phospholipid biosynthesis</keyword>
<evidence type="ECO:0000256" key="7">
    <source>
        <dbReference type="ARBA" id="ARBA00022989"/>
    </source>
</evidence>
<comment type="caution">
    <text evidence="15">The sequence shown here is derived from an EMBL/GenBank/DDBJ whole genome shotgun (WGS) entry which is preliminary data.</text>
</comment>
<evidence type="ECO:0000256" key="12">
    <source>
        <dbReference type="NCBIfam" id="TIGR04265"/>
    </source>
</evidence>
<dbReference type="AlphaFoldDB" id="A0A9E2KLS2"/>
<dbReference type="InterPro" id="IPR022924">
    <property type="entry name" value="Cardiolipin_synthase"/>
</dbReference>
<keyword evidence="9 13" id="KW-0472">Membrane</keyword>
<dbReference type="InterPro" id="IPR025202">
    <property type="entry name" value="PLD-like_dom"/>
</dbReference>
<dbReference type="Pfam" id="PF13091">
    <property type="entry name" value="PLDc_2"/>
    <property type="match status" value="2"/>
</dbReference>
<dbReference type="CDD" id="cd09154">
    <property type="entry name" value="PLDc_SMU_988_like_1"/>
    <property type="match status" value="1"/>
</dbReference>
<reference evidence="15" key="2">
    <citation type="submission" date="2021-04" db="EMBL/GenBank/DDBJ databases">
        <authorList>
            <person name="Gilroy R."/>
        </authorList>
    </citation>
    <scope>NUCLEOTIDE SEQUENCE</scope>
    <source>
        <strain evidence="15">742</strain>
    </source>
</reference>
<evidence type="ECO:0000256" key="5">
    <source>
        <dbReference type="ARBA" id="ARBA00022692"/>
    </source>
</evidence>
<feature type="domain" description="PLD phosphodiesterase" evidence="14">
    <location>
        <begin position="422"/>
        <end position="449"/>
    </location>
</feature>
<dbReference type="GO" id="GO:0005886">
    <property type="term" value="C:plasma membrane"/>
    <property type="evidence" value="ECO:0007669"/>
    <property type="project" value="UniProtKB-SubCell"/>
</dbReference>
<evidence type="ECO:0000259" key="14">
    <source>
        <dbReference type="PROSITE" id="PS50035"/>
    </source>
</evidence>
<dbReference type="EC" id="2.7.8.-" evidence="12"/>
<dbReference type="PANTHER" id="PTHR21248:SF22">
    <property type="entry name" value="PHOSPHOLIPASE D"/>
    <property type="match status" value="1"/>
</dbReference>
<keyword evidence="4" id="KW-0808">Transferase</keyword>
<dbReference type="InterPro" id="IPR027379">
    <property type="entry name" value="CLS_N"/>
</dbReference>
<keyword evidence="5 13" id="KW-0812">Transmembrane</keyword>
<evidence type="ECO:0000256" key="4">
    <source>
        <dbReference type="ARBA" id="ARBA00022679"/>
    </source>
</evidence>
<evidence type="ECO:0000256" key="13">
    <source>
        <dbReference type="SAM" id="Phobius"/>
    </source>
</evidence>
<name>A0A9E2KLS2_9FIRM</name>
<dbReference type="PANTHER" id="PTHR21248">
    <property type="entry name" value="CARDIOLIPIN SYNTHASE"/>
    <property type="match status" value="1"/>
</dbReference>
<evidence type="ECO:0000256" key="2">
    <source>
        <dbReference type="ARBA" id="ARBA00022475"/>
    </source>
</evidence>
<feature type="domain" description="PLD phosphodiesterase" evidence="14">
    <location>
        <begin position="246"/>
        <end position="273"/>
    </location>
</feature>
<protein>
    <recommendedName>
        <fullName evidence="12">Cardiolipin synthase</fullName>
        <ecNumber evidence="12">2.7.8.-</ecNumber>
    </recommendedName>
</protein>
<dbReference type="EMBL" id="JAHLFH010000180">
    <property type="protein sequence ID" value="MBU3820393.1"/>
    <property type="molecule type" value="Genomic_DNA"/>
</dbReference>
<keyword evidence="11" id="KW-1208">Phospholipid metabolism</keyword>
<dbReference type="SUPFAM" id="SSF56024">
    <property type="entry name" value="Phospholipase D/nuclease"/>
    <property type="match status" value="2"/>
</dbReference>
<dbReference type="NCBIfam" id="TIGR04265">
    <property type="entry name" value="bac_cardiolipin"/>
    <property type="match status" value="1"/>
</dbReference>
<dbReference type="Pfam" id="PF13396">
    <property type="entry name" value="PLDc_N"/>
    <property type="match status" value="1"/>
</dbReference>
<keyword evidence="7 13" id="KW-1133">Transmembrane helix</keyword>
<evidence type="ECO:0000256" key="11">
    <source>
        <dbReference type="ARBA" id="ARBA00023264"/>
    </source>
</evidence>
<evidence type="ECO:0000256" key="1">
    <source>
        <dbReference type="ARBA" id="ARBA00004651"/>
    </source>
</evidence>
<evidence type="ECO:0000256" key="8">
    <source>
        <dbReference type="ARBA" id="ARBA00023098"/>
    </source>
</evidence>
<proteinExistence type="predicted"/>
<dbReference type="SMART" id="SM00155">
    <property type="entry name" value="PLDc"/>
    <property type="match status" value="2"/>
</dbReference>
<dbReference type="InterPro" id="IPR001736">
    <property type="entry name" value="PLipase_D/transphosphatidylase"/>
</dbReference>
<comment type="subcellular location">
    <subcellularLocation>
        <location evidence="1">Cell membrane</location>
        <topology evidence="1">Multi-pass membrane protein</topology>
    </subcellularLocation>
</comment>
<keyword evidence="3" id="KW-0444">Lipid biosynthesis</keyword>
<dbReference type="GO" id="GO:0032049">
    <property type="term" value="P:cardiolipin biosynthetic process"/>
    <property type="evidence" value="ECO:0007669"/>
    <property type="project" value="UniProtKB-UniRule"/>
</dbReference>
<dbReference type="PROSITE" id="PS50035">
    <property type="entry name" value="PLD"/>
    <property type="match status" value="2"/>
</dbReference>
<dbReference type="Proteomes" id="UP000824178">
    <property type="component" value="Unassembled WGS sequence"/>
</dbReference>
<feature type="transmembrane region" description="Helical" evidence="13">
    <location>
        <begin position="41"/>
        <end position="61"/>
    </location>
</feature>
<evidence type="ECO:0000256" key="3">
    <source>
        <dbReference type="ARBA" id="ARBA00022516"/>
    </source>
</evidence>
<sequence>MLRQPIVKFFSKLLNRATITIALVLVQAVWLLQVFFRLTEYAVWINGLLMILSLAIALHLIRKDENSAYKIGWLALIGALPLLGGMLYLLWGNKRPSKRLRLRMEKVERLHRCYLTQQEGQTDELPLREASLSRYIASRGRCPAWQQTGAEYFPSGESMYQRMLLDLTRAKKFIFLEYFIIHPGVMWDPIVAILKQKAAQGVDVRLIYDDFGCLVTLPSNFLIDMEKSHIRCIPFNPVVPLLSLVMNHRDHRKICVIDGNVAYTGGVNLADEYINAEERFGHWKDTALRIEGSAVWNFTVMFLNFWNAFRACDLEYDRFRPTVAALTDGVVQPYGDSPLDEEPLAENVYCDILNQARDYVYIFTPYLAVGDELLNAMKLAAKRGVDVRIVLPGIPDKKLVFRLTRSYYAPLILAGVRVYEYTPGFLHAKCYVSDDSLAVVGSINMDYRSLYLHFECGVLLMENSQIAAVREDVLSTIQNSREVRLEDCRTSVPGKMLDDLLRLLSPLL</sequence>
<accession>A0A9E2KLS2</accession>
<keyword evidence="2" id="KW-1003">Cell membrane</keyword>
<gene>
    <name evidence="15" type="primary">cls</name>
    <name evidence="15" type="ORF">H9864_08525</name>
</gene>